<comment type="caution">
    <text evidence="2">The sequence shown here is derived from an EMBL/GenBank/DDBJ whole genome shotgun (WGS) entry which is preliminary data.</text>
</comment>
<protein>
    <recommendedName>
        <fullName evidence="1">Thioester reductase (TE) domain-containing protein</fullName>
    </recommendedName>
</protein>
<name>A0ABQ1JQP1_9SPHN</name>
<dbReference type="RefSeq" id="WP_188515297.1">
    <property type="nucleotide sequence ID" value="NZ_BMGD01000006.1"/>
</dbReference>
<keyword evidence="3" id="KW-1185">Reference proteome</keyword>
<dbReference type="InterPro" id="IPR013120">
    <property type="entry name" value="FAR_NAD-bd"/>
</dbReference>
<gene>
    <name evidence="2" type="ORF">GCM10010833_30370</name>
</gene>
<dbReference type="Gene3D" id="3.40.50.720">
    <property type="entry name" value="NAD(P)-binding Rossmann-like Domain"/>
    <property type="match status" value="1"/>
</dbReference>
<dbReference type="PANTHER" id="PTHR11011">
    <property type="entry name" value="MALE STERILITY PROTEIN 2-RELATED"/>
    <property type="match status" value="1"/>
</dbReference>
<evidence type="ECO:0000313" key="3">
    <source>
        <dbReference type="Proteomes" id="UP000614261"/>
    </source>
</evidence>
<dbReference type="Pfam" id="PF07993">
    <property type="entry name" value="NAD_binding_4"/>
    <property type="match status" value="1"/>
</dbReference>
<organism evidence="2 3">
    <name type="scientific">Blastomonas aquatica</name>
    <dbReference type="NCBI Taxonomy" id="1510276"/>
    <lineage>
        <taxon>Bacteria</taxon>
        <taxon>Pseudomonadati</taxon>
        <taxon>Pseudomonadota</taxon>
        <taxon>Alphaproteobacteria</taxon>
        <taxon>Sphingomonadales</taxon>
        <taxon>Sphingomonadaceae</taxon>
        <taxon>Blastomonas</taxon>
    </lineage>
</organism>
<evidence type="ECO:0000259" key="1">
    <source>
        <dbReference type="Pfam" id="PF07993"/>
    </source>
</evidence>
<accession>A0ABQ1JQP1</accession>
<dbReference type="PANTHER" id="PTHR11011:SF84">
    <property type="entry name" value="ACYL-COA REDUCTASE-LIKE PROTEIN, PUTATIVE-RELATED"/>
    <property type="match status" value="1"/>
</dbReference>
<dbReference type="InterPro" id="IPR036291">
    <property type="entry name" value="NAD(P)-bd_dom_sf"/>
</dbReference>
<dbReference type="EMBL" id="BMGD01000006">
    <property type="protein sequence ID" value="GGB73096.1"/>
    <property type="molecule type" value="Genomic_DNA"/>
</dbReference>
<sequence length="340" mass="35610">MHVFLTGATGLVGGALAGALLDAGHRVTALVRGVGRDVLDMDGRNRIGEIGVLQGDVALPGFGLVETPPEDIDLLVHCAATVDFAAAEAVHEAVNVGGTAHAIALAQGWGCPLLHVSTAYVCGRADGDIAEVAANPAADFTNGYEASKARAEALVDTARADGLAAAIARPAIIVGRLSDGAIARIDGFHHLFRLFGSPLLGAVPAAPDAAFAIVPICHVTSGLMAMAQDIAAFDGRHVHLVGAAPFAMADMLRIVSGYPGTVPATMIAPEQYHASERDRRIAMVHRRIGPQFFDYFVRSPRFSGDTLRDIADIAPPSVDEAAFRRMIDHCIDAGFLDWRS</sequence>
<dbReference type="SUPFAM" id="SSF51735">
    <property type="entry name" value="NAD(P)-binding Rossmann-fold domains"/>
    <property type="match status" value="1"/>
</dbReference>
<dbReference type="InterPro" id="IPR026055">
    <property type="entry name" value="FAR"/>
</dbReference>
<proteinExistence type="predicted"/>
<feature type="domain" description="Thioester reductase (TE)" evidence="1">
    <location>
        <begin position="5"/>
        <end position="219"/>
    </location>
</feature>
<evidence type="ECO:0000313" key="2">
    <source>
        <dbReference type="EMBL" id="GGB73096.1"/>
    </source>
</evidence>
<reference evidence="3" key="1">
    <citation type="journal article" date="2019" name="Int. J. Syst. Evol. Microbiol.">
        <title>The Global Catalogue of Microorganisms (GCM) 10K type strain sequencing project: providing services to taxonomists for standard genome sequencing and annotation.</title>
        <authorList>
            <consortium name="The Broad Institute Genomics Platform"/>
            <consortium name="The Broad Institute Genome Sequencing Center for Infectious Disease"/>
            <person name="Wu L."/>
            <person name="Ma J."/>
        </authorList>
    </citation>
    <scope>NUCLEOTIDE SEQUENCE [LARGE SCALE GENOMIC DNA]</scope>
    <source>
        <strain evidence="3">CGMCC 1.12851</strain>
    </source>
</reference>
<dbReference type="Proteomes" id="UP000614261">
    <property type="component" value="Unassembled WGS sequence"/>
</dbReference>